<sequence>MANSITRRHDLSLEDKLRKKIISIIRAFNFRGNIENLVEFYGNAVRIFIKNWQVSPDVTTEDGRMEPPLLLPIPPKNDCEIKKEETKDEPIEPPF</sequence>
<comment type="caution">
    <text evidence="1">The sequence shown here is derived from an EMBL/GenBank/DDBJ whole genome shotgun (WGS) entry which is preliminary data.</text>
</comment>
<evidence type="ECO:0000313" key="1">
    <source>
        <dbReference type="EMBL" id="GMT01409.1"/>
    </source>
</evidence>
<feature type="non-terminal residue" evidence="1">
    <location>
        <position position="95"/>
    </location>
</feature>
<gene>
    <name evidence="1" type="ORF">PENTCL1PPCAC_23583</name>
</gene>
<dbReference type="Proteomes" id="UP001432027">
    <property type="component" value="Unassembled WGS sequence"/>
</dbReference>
<evidence type="ECO:0000313" key="2">
    <source>
        <dbReference type="Proteomes" id="UP001432027"/>
    </source>
</evidence>
<dbReference type="EMBL" id="BTSX01000005">
    <property type="protein sequence ID" value="GMT01409.1"/>
    <property type="molecule type" value="Genomic_DNA"/>
</dbReference>
<reference evidence="1" key="1">
    <citation type="submission" date="2023-10" db="EMBL/GenBank/DDBJ databases">
        <title>Genome assembly of Pristionchus species.</title>
        <authorList>
            <person name="Yoshida K."/>
            <person name="Sommer R.J."/>
        </authorList>
    </citation>
    <scope>NUCLEOTIDE SEQUENCE</scope>
    <source>
        <strain evidence="1">RS0144</strain>
    </source>
</reference>
<keyword evidence="2" id="KW-1185">Reference proteome</keyword>
<organism evidence="1 2">
    <name type="scientific">Pristionchus entomophagus</name>
    <dbReference type="NCBI Taxonomy" id="358040"/>
    <lineage>
        <taxon>Eukaryota</taxon>
        <taxon>Metazoa</taxon>
        <taxon>Ecdysozoa</taxon>
        <taxon>Nematoda</taxon>
        <taxon>Chromadorea</taxon>
        <taxon>Rhabditida</taxon>
        <taxon>Rhabditina</taxon>
        <taxon>Diplogasteromorpha</taxon>
        <taxon>Diplogasteroidea</taxon>
        <taxon>Neodiplogasteridae</taxon>
        <taxon>Pristionchus</taxon>
    </lineage>
</organism>
<protein>
    <submittedName>
        <fullName evidence="1">Uncharacterized protein</fullName>
    </submittedName>
</protein>
<dbReference type="AlphaFoldDB" id="A0AAV5U4P7"/>
<accession>A0AAV5U4P7</accession>
<name>A0AAV5U4P7_9BILA</name>
<proteinExistence type="predicted"/>